<keyword evidence="3" id="KW-0732">Signal</keyword>
<name>A0AA39WAB5_9PEZI</name>
<organism evidence="5 6">
    <name type="scientific">Immersiella caudata</name>
    <dbReference type="NCBI Taxonomy" id="314043"/>
    <lineage>
        <taxon>Eukaryota</taxon>
        <taxon>Fungi</taxon>
        <taxon>Dikarya</taxon>
        <taxon>Ascomycota</taxon>
        <taxon>Pezizomycotina</taxon>
        <taxon>Sordariomycetes</taxon>
        <taxon>Sordariomycetidae</taxon>
        <taxon>Sordariales</taxon>
        <taxon>Lasiosphaeriaceae</taxon>
        <taxon>Immersiella</taxon>
    </lineage>
</organism>
<feature type="compositionally biased region" description="Acidic residues" evidence="1">
    <location>
        <begin position="173"/>
        <end position="194"/>
    </location>
</feature>
<feature type="domain" description="VanZ-like" evidence="4">
    <location>
        <begin position="35"/>
        <end position="112"/>
    </location>
</feature>
<dbReference type="AlphaFoldDB" id="A0AA39WAB5"/>
<feature type="chain" id="PRO_5041293674" description="VanZ-like domain-containing protein" evidence="3">
    <location>
        <begin position="20"/>
        <end position="209"/>
    </location>
</feature>
<keyword evidence="2" id="KW-1133">Transmembrane helix</keyword>
<feature type="transmembrane region" description="Helical" evidence="2">
    <location>
        <begin position="37"/>
        <end position="55"/>
    </location>
</feature>
<evidence type="ECO:0000256" key="3">
    <source>
        <dbReference type="SAM" id="SignalP"/>
    </source>
</evidence>
<evidence type="ECO:0000313" key="6">
    <source>
        <dbReference type="Proteomes" id="UP001175000"/>
    </source>
</evidence>
<dbReference type="Pfam" id="PF04892">
    <property type="entry name" value="VanZ"/>
    <property type="match status" value="1"/>
</dbReference>
<evidence type="ECO:0000313" key="5">
    <source>
        <dbReference type="EMBL" id="KAK0611547.1"/>
    </source>
</evidence>
<evidence type="ECO:0000256" key="2">
    <source>
        <dbReference type="SAM" id="Phobius"/>
    </source>
</evidence>
<feature type="signal peptide" evidence="3">
    <location>
        <begin position="1"/>
        <end position="19"/>
    </location>
</feature>
<evidence type="ECO:0000259" key="4">
    <source>
        <dbReference type="Pfam" id="PF04892"/>
    </source>
</evidence>
<reference evidence="5" key="1">
    <citation type="submission" date="2023-06" db="EMBL/GenBank/DDBJ databases">
        <title>Genome-scale phylogeny and comparative genomics of the fungal order Sordariales.</title>
        <authorList>
            <consortium name="Lawrence Berkeley National Laboratory"/>
            <person name="Hensen N."/>
            <person name="Bonometti L."/>
            <person name="Westerberg I."/>
            <person name="Brannstrom I.O."/>
            <person name="Guillou S."/>
            <person name="Cros-Aarteil S."/>
            <person name="Calhoun S."/>
            <person name="Haridas S."/>
            <person name="Kuo A."/>
            <person name="Mondo S."/>
            <person name="Pangilinan J."/>
            <person name="Riley R."/>
            <person name="Labutti K."/>
            <person name="Andreopoulos B."/>
            <person name="Lipzen A."/>
            <person name="Chen C."/>
            <person name="Yanf M."/>
            <person name="Daum C."/>
            <person name="Ng V."/>
            <person name="Clum A."/>
            <person name="Steindorff A."/>
            <person name="Ohm R."/>
            <person name="Martin F."/>
            <person name="Silar P."/>
            <person name="Natvig D."/>
            <person name="Lalanne C."/>
            <person name="Gautier V."/>
            <person name="Ament-Velasquez S.L."/>
            <person name="Kruys A."/>
            <person name="Hutchinson M.I."/>
            <person name="Powell A.J."/>
            <person name="Barry K."/>
            <person name="Miller A.N."/>
            <person name="Grigoriev I.V."/>
            <person name="Debuchy R."/>
            <person name="Gladieux P."/>
            <person name="Thoren M.H."/>
            <person name="Johannesson H."/>
        </authorList>
    </citation>
    <scope>NUCLEOTIDE SEQUENCE</scope>
    <source>
        <strain evidence="5">CBS 606.72</strain>
    </source>
</reference>
<keyword evidence="6" id="KW-1185">Reference proteome</keyword>
<dbReference type="PANTHER" id="PTHR28008:SF1">
    <property type="entry name" value="DOMAIN PROTEIN, PUTATIVE (AFU_ORTHOLOGUE AFUA_3G10980)-RELATED"/>
    <property type="match status" value="1"/>
</dbReference>
<dbReference type="NCBIfam" id="NF037970">
    <property type="entry name" value="vanZ_1"/>
    <property type="match status" value="1"/>
</dbReference>
<keyword evidence="2" id="KW-0812">Transmembrane</keyword>
<dbReference type="Proteomes" id="UP001175000">
    <property type="component" value="Unassembled WGS sequence"/>
</dbReference>
<feature type="region of interest" description="Disordered" evidence="1">
    <location>
        <begin position="148"/>
        <end position="209"/>
    </location>
</feature>
<evidence type="ECO:0000256" key="1">
    <source>
        <dbReference type="SAM" id="MobiDB-lite"/>
    </source>
</evidence>
<feature type="transmembrane region" description="Helical" evidence="2">
    <location>
        <begin position="96"/>
        <end position="114"/>
    </location>
</feature>
<sequence length="209" mass="22766">MRIRLPFAGIFTFLLFASAYTGLTPNSPTSPVPINDKVLHLVTFFALTLTFYWILDTTRRRTLHFTLVVCTLGLGVGSEFAQAILPNGRLFDIFDVVANVVGSLAAIGLCSLYHKRMLERKRARRGYGAVPGEDLGGEEDLELGEGTVGAGSVGHEEGIVVSEEGTVERSQTLEEEVDNWDENAEDPWDEDDMGDIGAAGTGKDDKRAD</sequence>
<dbReference type="PANTHER" id="PTHR28008">
    <property type="entry name" value="DOMAIN PROTEIN, PUTATIVE (AFU_ORTHOLOGUE AFUA_3G10980)-RELATED"/>
    <property type="match status" value="1"/>
</dbReference>
<accession>A0AA39WAB5</accession>
<keyword evidence="2" id="KW-0472">Membrane</keyword>
<protein>
    <recommendedName>
        <fullName evidence="4">VanZ-like domain-containing protein</fullName>
    </recommendedName>
</protein>
<gene>
    <name evidence="5" type="ORF">B0T14DRAFT_530629</name>
</gene>
<dbReference type="EMBL" id="JAULSU010000007">
    <property type="protein sequence ID" value="KAK0611547.1"/>
    <property type="molecule type" value="Genomic_DNA"/>
</dbReference>
<dbReference type="InterPro" id="IPR006976">
    <property type="entry name" value="VanZ-like"/>
</dbReference>
<feature type="transmembrane region" description="Helical" evidence="2">
    <location>
        <begin position="62"/>
        <end position="84"/>
    </location>
</feature>
<comment type="caution">
    <text evidence="5">The sequence shown here is derived from an EMBL/GenBank/DDBJ whole genome shotgun (WGS) entry which is preliminary data.</text>
</comment>
<proteinExistence type="predicted"/>